<dbReference type="RefSeq" id="WP_136841180.1">
    <property type="nucleotide sequence ID" value="NZ_SWBR01000002.1"/>
</dbReference>
<keyword evidence="6" id="KW-0119">Carbohydrate metabolism</keyword>
<gene>
    <name evidence="9" type="ORF">FA048_12025</name>
</gene>
<dbReference type="Proteomes" id="UP000309488">
    <property type="component" value="Unassembled WGS sequence"/>
</dbReference>
<evidence type="ECO:0008006" key="11">
    <source>
        <dbReference type="Google" id="ProtNLM"/>
    </source>
</evidence>
<protein>
    <recommendedName>
        <fullName evidence="11">Polyhydroxybutyrate depolymerase</fullName>
    </recommendedName>
</protein>
<keyword evidence="10" id="KW-1185">Reference proteome</keyword>
<dbReference type="InterPro" id="IPR000801">
    <property type="entry name" value="Esterase-like"/>
</dbReference>
<accession>A0A4U1CWZ4</accession>
<evidence type="ECO:0000256" key="5">
    <source>
        <dbReference type="ARBA" id="ARBA00022801"/>
    </source>
</evidence>
<dbReference type="Pfam" id="PF00756">
    <property type="entry name" value="Esterase"/>
    <property type="match status" value="1"/>
</dbReference>
<dbReference type="GO" id="GO:0045493">
    <property type="term" value="P:xylan catabolic process"/>
    <property type="evidence" value="ECO:0007669"/>
    <property type="project" value="UniProtKB-KW"/>
</dbReference>
<evidence type="ECO:0000256" key="8">
    <source>
        <dbReference type="SAM" id="SignalP"/>
    </source>
</evidence>
<dbReference type="OrthoDB" id="699118at2"/>
<dbReference type="InterPro" id="IPR029058">
    <property type="entry name" value="AB_hydrolase_fold"/>
</dbReference>
<keyword evidence="5" id="KW-0378">Hydrolase</keyword>
<evidence type="ECO:0000256" key="2">
    <source>
        <dbReference type="ARBA" id="ARBA00022525"/>
    </source>
</evidence>
<evidence type="ECO:0000256" key="6">
    <source>
        <dbReference type="ARBA" id="ARBA00023277"/>
    </source>
</evidence>
<name>A0A4U1CWZ4_9SPHI</name>
<comment type="subcellular location">
    <subcellularLocation>
        <location evidence="1">Secreted</location>
    </subcellularLocation>
</comment>
<proteinExistence type="predicted"/>
<evidence type="ECO:0000256" key="3">
    <source>
        <dbReference type="ARBA" id="ARBA00022651"/>
    </source>
</evidence>
<comment type="caution">
    <text evidence="9">The sequence shown here is derived from an EMBL/GenBank/DDBJ whole genome shotgun (WGS) entry which is preliminary data.</text>
</comment>
<evidence type="ECO:0000256" key="7">
    <source>
        <dbReference type="ARBA" id="ARBA00023326"/>
    </source>
</evidence>
<reference evidence="9 10" key="1">
    <citation type="submission" date="2019-04" db="EMBL/GenBank/DDBJ databases">
        <title>Pedobacter sp. RP-3-22 sp. nov., isolated from Arctic soil.</title>
        <authorList>
            <person name="Dahal R.H."/>
            <person name="Kim D.-U."/>
        </authorList>
    </citation>
    <scope>NUCLEOTIDE SEQUENCE [LARGE SCALE GENOMIC DNA]</scope>
    <source>
        <strain evidence="9 10">RP-3-22</strain>
    </source>
</reference>
<dbReference type="GO" id="GO:0005576">
    <property type="term" value="C:extracellular region"/>
    <property type="evidence" value="ECO:0007669"/>
    <property type="project" value="UniProtKB-SubCell"/>
</dbReference>
<dbReference type="SUPFAM" id="SSF53474">
    <property type="entry name" value="alpha/beta-Hydrolases"/>
    <property type="match status" value="1"/>
</dbReference>
<evidence type="ECO:0000313" key="10">
    <source>
        <dbReference type="Proteomes" id="UP000309488"/>
    </source>
</evidence>
<dbReference type="PANTHER" id="PTHR38050:SF2">
    <property type="entry name" value="FERULOYL ESTERASE C-RELATED"/>
    <property type="match status" value="1"/>
</dbReference>
<dbReference type="Gene3D" id="3.40.50.1820">
    <property type="entry name" value="alpha/beta hydrolase"/>
    <property type="match status" value="1"/>
</dbReference>
<dbReference type="InterPro" id="IPR043595">
    <property type="entry name" value="FaeB/C/D"/>
</dbReference>
<feature type="signal peptide" evidence="8">
    <location>
        <begin position="1"/>
        <end position="19"/>
    </location>
</feature>
<evidence type="ECO:0000313" key="9">
    <source>
        <dbReference type="EMBL" id="TKC10889.1"/>
    </source>
</evidence>
<evidence type="ECO:0000256" key="4">
    <source>
        <dbReference type="ARBA" id="ARBA00022729"/>
    </source>
</evidence>
<keyword evidence="3" id="KW-0858">Xylan degradation</keyword>
<sequence length="288" mass="32687">MKKILLMLLMIGYLTTSKAQRQHINFEGKKRDFIVYTPKNYNSNNKNFPVVFNFHGGGMSHLEQMFYTNMNKSADKNQFIVIYPLGINKDWNVGFEMSYQKGSNDIGFIKEMLTFLKGKYNIDEKALYATGLSRGGFLCHRIASEMADVFAAVASVGAPLPDSVKFYNQSKLKISVLQVHGTADEVVKYEGKKNAYASALNTFEYWKAHNVITANAKTEVIKYGPNDSDVTFTEVKNNEAAVKLITIKNGGHTWPGTDPFNIGYPLGYTHQKLDINETIWRFFSEHRK</sequence>
<keyword evidence="2" id="KW-0964">Secreted</keyword>
<organism evidence="9 10">
    <name type="scientific">Pedobacter polaris</name>
    <dbReference type="NCBI Taxonomy" id="2571273"/>
    <lineage>
        <taxon>Bacteria</taxon>
        <taxon>Pseudomonadati</taxon>
        <taxon>Bacteroidota</taxon>
        <taxon>Sphingobacteriia</taxon>
        <taxon>Sphingobacteriales</taxon>
        <taxon>Sphingobacteriaceae</taxon>
        <taxon>Pedobacter</taxon>
    </lineage>
</organism>
<keyword evidence="4 8" id="KW-0732">Signal</keyword>
<dbReference type="EMBL" id="SWBR01000002">
    <property type="protein sequence ID" value="TKC10889.1"/>
    <property type="molecule type" value="Genomic_DNA"/>
</dbReference>
<evidence type="ECO:0000256" key="1">
    <source>
        <dbReference type="ARBA" id="ARBA00004613"/>
    </source>
</evidence>
<dbReference type="GO" id="GO:0030600">
    <property type="term" value="F:feruloyl esterase activity"/>
    <property type="evidence" value="ECO:0007669"/>
    <property type="project" value="InterPro"/>
</dbReference>
<dbReference type="PANTHER" id="PTHR38050">
    <property type="match status" value="1"/>
</dbReference>
<dbReference type="AlphaFoldDB" id="A0A4U1CWZ4"/>
<keyword evidence="7" id="KW-0624">Polysaccharide degradation</keyword>
<feature type="chain" id="PRO_5020425107" description="Polyhydroxybutyrate depolymerase" evidence="8">
    <location>
        <begin position="20"/>
        <end position="288"/>
    </location>
</feature>